<proteinExistence type="predicted"/>
<reference evidence="1 2" key="1">
    <citation type="journal article" date="2018" name="Sci. Rep.">
        <title>Comparative genomics provides insights into the lifestyle and reveals functional heterogeneity of dark septate endophytic fungi.</title>
        <authorList>
            <person name="Knapp D.G."/>
            <person name="Nemeth J.B."/>
            <person name="Barry K."/>
            <person name="Hainaut M."/>
            <person name="Henrissat B."/>
            <person name="Johnson J."/>
            <person name="Kuo A."/>
            <person name="Lim J.H.P."/>
            <person name="Lipzen A."/>
            <person name="Nolan M."/>
            <person name="Ohm R.A."/>
            <person name="Tamas L."/>
            <person name="Grigoriev I.V."/>
            <person name="Spatafora J.W."/>
            <person name="Nagy L.G."/>
            <person name="Kovacs G.M."/>
        </authorList>
    </citation>
    <scope>NUCLEOTIDE SEQUENCE [LARGE SCALE GENOMIC DNA]</scope>
    <source>
        <strain evidence="1 2">DSE2036</strain>
    </source>
</reference>
<organism evidence="1 2">
    <name type="scientific">Periconia macrospinosa</name>
    <dbReference type="NCBI Taxonomy" id="97972"/>
    <lineage>
        <taxon>Eukaryota</taxon>
        <taxon>Fungi</taxon>
        <taxon>Dikarya</taxon>
        <taxon>Ascomycota</taxon>
        <taxon>Pezizomycotina</taxon>
        <taxon>Dothideomycetes</taxon>
        <taxon>Pleosporomycetidae</taxon>
        <taxon>Pleosporales</taxon>
        <taxon>Massarineae</taxon>
        <taxon>Periconiaceae</taxon>
        <taxon>Periconia</taxon>
    </lineage>
</organism>
<evidence type="ECO:0000313" key="2">
    <source>
        <dbReference type="Proteomes" id="UP000244855"/>
    </source>
</evidence>
<name>A0A2V1ECV4_9PLEO</name>
<dbReference type="Proteomes" id="UP000244855">
    <property type="component" value="Unassembled WGS sequence"/>
</dbReference>
<dbReference type="EMBL" id="KZ805300">
    <property type="protein sequence ID" value="PVI08387.1"/>
    <property type="molecule type" value="Genomic_DNA"/>
</dbReference>
<gene>
    <name evidence="1" type="ORF">DM02DRAFT_1809</name>
</gene>
<accession>A0A2V1ECV4</accession>
<dbReference type="AlphaFoldDB" id="A0A2V1ECV4"/>
<evidence type="ECO:0000313" key="1">
    <source>
        <dbReference type="EMBL" id="PVI08387.1"/>
    </source>
</evidence>
<sequence>MDLRFTHPLTPLHNRLVNISGKRGPRDFLSIRDVHITLEATGRWKVGMGHLLQSWASDCGQLHRGKIIQRSAVHPFSPIRPTRSVFPSCRQLSGRRPFRLRNRRELGFFISPEITHRVLLFFSASLEERRIGIACSATLSTAVAKPQTGWTITLYCATLARSSGVTVLWDLYPVS</sequence>
<keyword evidence="2" id="KW-1185">Reference proteome</keyword>
<protein>
    <submittedName>
        <fullName evidence="1">Uncharacterized protein</fullName>
    </submittedName>
</protein>